<dbReference type="Pfam" id="PF22486">
    <property type="entry name" value="MATH_2"/>
    <property type="match status" value="1"/>
</dbReference>
<dbReference type="PANTHER" id="PTHR46162">
    <property type="entry name" value="TRAF-LIKE FAMILY PROTEIN"/>
    <property type="match status" value="1"/>
</dbReference>
<evidence type="ECO:0000313" key="2">
    <source>
        <dbReference type="EMBL" id="KAK3231614.1"/>
    </source>
</evidence>
<accession>A0AAE0B923</accession>
<comment type="caution">
    <text evidence="2">The sequence shown here is derived from an EMBL/GenBank/DDBJ whole genome shotgun (WGS) entry which is preliminary data.</text>
</comment>
<gene>
    <name evidence="2" type="ORF">Dsin_003495</name>
</gene>
<keyword evidence="3" id="KW-1185">Reference proteome</keyword>
<proteinExistence type="predicted"/>
<dbReference type="Gene3D" id="2.60.210.10">
    <property type="entry name" value="Apoptosis, Tumor Necrosis Factor Receptor Associated Protein 2, Chain A"/>
    <property type="match status" value="2"/>
</dbReference>
<organism evidence="2 3">
    <name type="scientific">Dipteronia sinensis</name>
    <dbReference type="NCBI Taxonomy" id="43782"/>
    <lineage>
        <taxon>Eukaryota</taxon>
        <taxon>Viridiplantae</taxon>
        <taxon>Streptophyta</taxon>
        <taxon>Embryophyta</taxon>
        <taxon>Tracheophyta</taxon>
        <taxon>Spermatophyta</taxon>
        <taxon>Magnoliopsida</taxon>
        <taxon>eudicotyledons</taxon>
        <taxon>Gunneridae</taxon>
        <taxon>Pentapetalae</taxon>
        <taxon>rosids</taxon>
        <taxon>malvids</taxon>
        <taxon>Sapindales</taxon>
        <taxon>Sapindaceae</taxon>
        <taxon>Hippocastanoideae</taxon>
        <taxon>Acereae</taxon>
        <taxon>Dipteronia</taxon>
    </lineage>
</organism>
<dbReference type="PANTHER" id="PTHR46162:SF40">
    <property type="entry name" value="TRAF-LIKE FAMILY PROTEIN"/>
    <property type="match status" value="1"/>
</dbReference>
<evidence type="ECO:0000313" key="3">
    <source>
        <dbReference type="Proteomes" id="UP001281410"/>
    </source>
</evidence>
<dbReference type="EMBL" id="JANJYJ010000001">
    <property type="protein sequence ID" value="KAK3231614.1"/>
    <property type="molecule type" value="Genomic_DNA"/>
</dbReference>
<reference evidence="2" key="1">
    <citation type="journal article" date="2023" name="Plant J.">
        <title>Genome sequences and population genomics provide insights into the demographic history, inbreeding, and mutation load of two 'living fossil' tree species of Dipteronia.</title>
        <authorList>
            <person name="Feng Y."/>
            <person name="Comes H.P."/>
            <person name="Chen J."/>
            <person name="Zhu S."/>
            <person name="Lu R."/>
            <person name="Zhang X."/>
            <person name="Li P."/>
            <person name="Qiu J."/>
            <person name="Olsen K.M."/>
            <person name="Qiu Y."/>
        </authorList>
    </citation>
    <scope>NUCLEOTIDE SEQUENCE</scope>
    <source>
        <strain evidence="2">NBL</strain>
    </source>
</reference>
<sequence length="230" mass="26508">MAIEMLREERDVQPVQFLLNVDSYSLLPTEQGEKYESEYIGFGGFTWKLILYPNGDKSPYGKGYISFYLEIHQDTFLAHVENYTVCIDFKCFVLNKIKNKYLTIQDGKGALMYFDKLRSVQGFSQMVSIDTFKNPLNGYLVEDSCAFGAEFFIIQPAVPRARHEFLSLVKDPKGTTDDVSLNWYDEPTKERGFVDFMPLSEILEPGNGYIQDDTLLVQLKFDVVSEFKLQ</sequence>
<name>A0AAE0B923_9ROSI</name>
<dbReference type="SUPFAM" id="SSF49599">
    <property type="entry name" value="TRAF domain-like"/>
    <property type="match status" value="2"/>
</dbReference>
<dbReference type="PROSITE" id="PS50144">
    <property type="entry name" value="MATH"/>
    <property type="match status" value="1"/>
</dbReference>
<feature type="domain" description="MATH" evidence="1">
    <location>
        <begin position="14"/>
        <end position="221"/>
    </location>
</feature>
<dbReference type="AlphaFoldDB" id="A0AAE0B923"/>
<evidence type="ECO:0000259" key="1">
    <source>
        <dbReference type="PROSITE" id="PS50144"/>
    </source>
</evidence>
<dbReference type="InterPro" id="IPR008974">
    <property type="entry name" value="TRAF-like"/>
</dbReference>
<dbReference type="CDD" id="cd00121">
    <property type="entry name" value="MATH"/>
    <property type="match status" value="1"/>
</dbReference>
<dbReference type="Proteomes" id="UP001281410">
    <property type="component" value="Unassembled WGS sequence"/>
</dbReference>
<protein>
    <recommendedName>
        <fullName evidence="1">MATH domain-containing protein</fullName>
    </recommendedName>
</protein>
<dbReference type="InterPro" id="IPR002083">
    <property type="entry name" value="MATH/TRAF_dom"/>
</dbReference>